<evidence type="ECO:0000256" key="3">
    <source>
        <dbReference type="ARBA" id="ARBA00022448"/>
    </source>
</evidence>
<keyword evidence="6 8" id="KW-1133">Transmembrane helix</keyword>
<dbReference type="EMBL" id="BAABJP010000008">
    <property type="protein sequence ID" value="GAA5153498.1"/>
    <property type="molecule type" value="Genomic_DNA"/>
</dbReference>
<evidence type="ECO:0000313" key="10">
    <source>
        <dbReference type="Proteomes" id="UP001428817"/>
    </source>
</evidence>
<sequence>MTGVSTLGFLVIALAVLLAACLQACIGFGMGMLAAPVVALIDPGLVPGAMIMLAASVTLLVTVRERAHVDLRGTGWALLGRLPGTAAGSLLVAVLPERGLALMLAGVVLVGVVLTSLGWAPEPRRPALVLAGATSGLLGTATAIGGPPMALVWQRSVGARLRGTMSGFFLVGSVLSVAGLSLAGAVDRHTLVGTAWLLPAVLLGYALSRAVNRLLDARRLRLTAITVSSFGAVLLIGKQLLDL</sequence>
<dbReference type="InterPro" id="IPR052017">
    <property type="entry name" value="TSUP"/>
</dbReference>
<evidence type="ECO:0000256" key="6">
    <source>
        <dbReference type="ARBA" id="ARBA00022989"/>
    </source>
</evidence>
<keyword evidence="5 8" id="KW-0812">Transmembrane</keyword>
<comment type="similarity">
    <text evidence="2 8">Belongs to the 4-toluene sulfonate uptake permease (TSUP) (TC 2.A.102) family.</text>
</comment>
<evidence type="ECO:0000313" key="9">
    <source>
        <dbReference type="EMBL" id="GAA5153498.1"/>
    </source>
</evidence>
<evidence type="ECO:0000256" key="1">
    <source>
        <dbReference type="ARBA" id="ARBA00004651"/>
    </source>
</evidence>
<reference evidence="10" key="1">
    <citation type="journal article" date="2019" name="Int. J. Syst. Evol. Microbiol.">
        <title>The Global Catalogue of Microorganisms (GCM) 10K type strain sequencing project: providing services to taxonomists for standard genome sequencing and annotation.</title>
        <authorList>
            <consortium name="The Broad Institute Genomics Platform"/>
            <consortium name="The Broad Institute Genome Sequencing Center for Infectious Disease"/>
            <person name="Wu L."/>
            <person name="Ma J."/>
        </authorList>
    </citation>
    <scope>NUCLEOTIDE SEQUENCE [LARGE SCALE GENOMIC DNA]</scope>
    <source>
        <strain evidence="10">JCM 18303</strain>
    </source>
</reference>
<feature type="transmembrane region" description="Helical" evidence="8">
    <location>
        <begin position="100"/>
        <end position="121"/>
    </location>
</feature>
<dbReference type="SUPFAM" id="SSF103473">
    <property type="entry name" value="MFS general substrate transporter"/>
    <property type="match status" value="1"/>
</dbReference>
<evidence type="ECO:0000256" key="7">
    <source>
        <dbReference type="ARBA" id="ARBA00023136"/>
    </source>
</evidence>
<dbReference type="Pfam" id="PF01925">
    <property type="entry name" value="TauE"/>
    <property type="match status" value="1"/>
</dbReference>
<organism evidence="9 10">
    <name type="scientific">Pseudonocardia eucalypti</name>
    <dbReference type="NCBI Taxonomy" id="648755"/>
    <lineage>
        <taxon>Bacteria</taxon>
        <taxon>Bacillati</taxon>
        <taxon>Actinomycetota</taxon>
        <taxon>Actinomycetes</taxon>
        <taxon>Pseudonocardiales</taxon>
        <taxon>Pseudonocardiaceae</taxon>
        <taxon>Pseudonocardia</taxon>
    </lineage>
</organism>
<keyword evidence="3" id="KW-0813">Transport</keyword>
<dbReference type="InterPro" id="IPR002781">
    <property type="entry name" value="TM_pro_TauE-like"/>
</dbReference>
<keyword evidence="7 8" id="KW-0472">Membrane</keyword>
<evidence type="ECO:0000256" key="5">
    <source>
        <dbReference type="ARBA" id="ARBA00022692"/>
    </source>
</evidence>
<evidence type="ECO:0000256" key="4">
    <source>
        <dbReference type="ARBA" id="ARBA00022475"/>
    </source>
</evidence>
<dbReference type="RefSeq" id="WP_185061783.1">
    <property type="nucleotide sequence ID" value="NZ_BAABJP010000008.1"/>
</dbReference>
<accession>A0ABP9Q0X7</accession>
<dbReference type="PANTHER" id="PTHR30269:SF37">
    <property type="entry name" value="MEMBRANE TRANSPORTER PROTEIN"/>
    <property type="match status" value="1"/>
</dbReference>
<keyword evidence="4 8" id="KW-1003">Cell membrane</keyword>
<comment type="subcellular location">
    <subcellularLocation>
        <location evidence="1 8">Cell membrane</location>
        <topology evidence="1 8">Multi-pass membrane protein</topology>
    </subcellularLocation>
</comment>
<comment type="caution">
    <text evidence="9">The sequence shown here is derived from an EMBL/GenBank/DDBJ whole genome shotgun (WGS) entry which is preliminary data.</text>
</comment>
<feature type="transmembrane region" description="Helical" evidence="8">
    <location>
        <begin position="44"/>
        <end position="63"/>
    </location>
</feature>
<evidence type="ECO:0000256" key="8">
    <source>
        <dbReference type="RuleBase" id="RU363041"/>
    </source>
</evidence>
<dbReference type="Proteomes" id="UP001428817">
    <property type="component" value="Unassembled WGS sequence"/>
</dbReference>
<keyword evidence="10" id="KW-1185">Reference proteome</keyword>
<proteinExistence type="inferred from homology"/>
<feature type="transmembrane region" description="Helical" evidence="8">
    <location>
        <begin position="191"/>
        <end position="208"/>
    </location>
</feature>
<name>A0ABP9Q0X7_9PSEU</name>
<dbReference type="InterPro" id="IPR036259">
    <property type="entry name" value="MFS_trans_sf"/>
</dbReference>
<evidence type="ECO:0000256" key="2">
    <source>
        <dbReference type="ARBA" id="ARBA00009142"/>
    </source>
</evidence>
<gene>
    <name evidence="9" type="ORF">GCM10023321_23830</name>
</gene>
<feature type="transmembrane region" description="Helical" evidence="8">
    <location>
        <begin position="165"/>
        <end position="185"/>
    </location>
</feature>
<feature type="transmembrane region" description="Helical" evidence="8">
    <location>
        <begin position="220"/>
        <end position="241"/>
    </location>
</feature>
<feature type="transmembrane region" description="Helical" evidence="8">
    <location>
        <begin position="127"/>
        <end position="153"/>
    </location>
</feature>
<dbReference type="PANTHER" id="PTHR30269">
    <property type="entry name" value="TRANSMEMBRANE PROTEIN YFCA"/>
    <property type="match status" value="1"/>
</dbReference>
<protein>
    <recommendedName>
        <fullName evidence="8">Probable membrane transporter protein</fullName>
    </recommendedName>
</protein>